<dbReference type="InterPro" id="IPR016071">
    <property type="entry name" value="Staphylococal_nuclease_OB-fold"/>
</dbReference>
<feature type="compositionally biased region" description="Basic and acidic residues" evidence="5">
    <location>
        <begin position="932"/>
        <end position="948"/>
    </location>
</feature>
<gene>
    <name evidence="8" type="ORF">WJX74_000186</name>
</gene>
<comment type="subcellular location">
    <subcellularLocation>
        <location evidence="1 4">Cytoplasm</location>
    </subcellularLocation>
</comment>
<feature type="domain" description="TNase-like" evidence="7">
    <location>
        <begin position="177"/>
        <end position="350"/>
    </location>
</feature>
<evidence type="ECO:0000256" key="2">
    <source>
        <dbReference type="ARBA" id="ARBA00022490"/>
    </source>
</evidence>
<evidence type="ECO:0000256" key="3">
    <source>
        <dbReference type="ARBA" id="ARBA00022737"/>
    </source>
</evidence>
<evidence type="ECO:0000256" key="4">
    <source>
        <dbReference type="PIRNR" id="PIRNR017179"/>
    </source>
</evidence>
<dbReference type="SMART" id="SM00333">
    <property type="entry name" value="TUDOR"/>
    <property type="match status" value="1"/>
</dbReference>
<dbReference type="GO" id="GO:0031332">
    <property type="term" value="C:RNAi effector complex"/>
    <property type="evidence" value="ECO:0007669"/>
    <property type="project" value="InterPro"/>
</dbReference>
<feature type="region of interest" description="Disordered" evidence="5">
    <location>
        <begin position="696"/>
        <end position="718"/>
    </location>
</feature>
<dbReference type="GO" id="GO:0005829">
    <property type="term" value="C:cytosol"/>
    <property type="evidence" value="ECO:0007669"/>
    <property type="project" value="UniProtKB-UniRule"/>
</dbReference>
<accession>A0AAW1RIR6</accession>
<evidence type="ECO:0000259" key="7">
    <source>
        <dbReference type="PROSITE" id="PS50830"/>
    </source>
</evidence>
<feature type="compositionally biased region" description="Polar residues" evidence="5">
    <location>
        <begin position="703"/>
        <end position="712"/>
    </location>
</feature>
<keyword evidence="2 4" id="KW-0963">Cytoplasm</keyword>
<sequence length="974" mass="104468">MATPWLRGTVREVPSGDTLVVAGPSKGGPPPTKRITLASLIAPRLGRRDGSSQDEAFAWASREFLRQKCIGQPCTFRVEYTLDNIPGREFGSVFIGSQNENVATSVVAAGWAKVRSPGGSQSAFYDDLAAAQSAAESQGLGLWTKDESAHSKAIRDIPVVGEGGLDPLEMLQTSRDKPLPGIVEQVVNGSVLRLTLLPDFHPIYVMVAGVQAPSMGRRPPPTAAPAAATNGDASEGRTAASVAAAASSAGSATETPGEAYAAQARYFTEIRVLNREIRVILKGADKYNNLFGQIKYTDNDQAVDLGMELVTSGSARSVDWGLRMLDESSAFKLREAERTAKQQRTGQWVNWTPPATPSSKLSGDFTGTVTEVVSGDCIVVADSESGSERRVTLSSVRAPKIGRRQDTPEPYAVEAKEFLRSKLIGKEVNVSLEYTRKVPINIGESGVDGATDNKVLSLGTVTISDKDQSGQPRNSNVAELALSRGLVKVVQHRPEEERSMHYESLVTAEQTAKKNKKGIHSGKEPAPFHLNDVSVAGSGKKAQQYLPFLTRGRLHATVDYCLSGHRLKLYIPKEGAMIAFSPSGVRTPSRAQAASNRGPATKEEPFWEEAAQFTRRHCLQRDVEIEIETCDRGGTFLGSLEVPGAKHLDLGLALLEAGLGSLHPSFDASRVSNGTALMKAEAAAKSAKCKIWQNWSPPAEGSSAESNGTANGHASGPRETMHVTVTEVASGREFFVQKAEEPRVAWLAEQLRELALSSSGSSSSAGVLKVGTLCLAQFTLDDQWYRARVEEVRSKDPINPQYTVAFLDFGNRETSGGARIKPINAALSAVPPQAIRCRLAYCKAPKLEDELGQEAAQHLSSLLGDGRKLLATVEAKERAGQSGPAASEQLLHLILCSPEDTDAAASVNAEMLAVGLARLQPPRGSKAAASRDTLEKLAEAQERAKSAHEGLWMYGDPGSESEEEEPPRKAWGRR</sequence>
<feature type="domain" description="TNase-like" evidence="7">
    <location>
        <begin position="363"/>
        <end position="522"/>
    </location>
</feature>
<dbReference type="PROSITE" id="PS50304">
    <property type="entry name" value="TUDOR"/>
    <property type="match status" value="1"/>
</dbReference>
<feature type="region of interest" description="Disordered" evidence="5">
    <location>
        <begin position="215"/>
        <end position="239"/>
    </location>
</feature>
<dbReference type="GO" id="GO:0031047">
    <property type="term" value="P:regulatory ncRNA-mediated gene silencing"/>
    <property type="evidence" value="ECO:0007669"/>
    <property type="project" value="UniProtKB-UniRule"/>
</dbReference>
<evidence type="ECO:0000313" key="9">
    <source>
        <dbReference type="Proteomes" id="UP001438707"/>
    </source>
</evidence>
<dbReference type="PANTHER" id="PTHR12302:SF2">
    <property type="entry name" value="STAPHYLOCOCCAL NUCLEASE DOMAIN-CONTAINING PROTEIN 1"/>
    <property type="match status" value="1"/>
</dbReference>
<dbReference type="InterPro" id="IPR016685">
    <property type="entry name" value="Silence_cplx_Nase-comp_TudorSN"/>
</dbReference>
<dbReference type="Pfam" id="PF00565">
    <property type="entry name" value="SNase"/>
    <property type="match status" value="4"/>
</dbReference>
<dbReference type="InterPro" id="IPR002999">
    <property type="entry name" value="Tudor"/>
</dbReference>
<dbReference type="FunFam" id="2.30.30.140:FF:000018">
    <property type="entry name" value="Serine/threonine-protein kinase 31"/>
    <property type="match status" value="1"/>
</dbReference>
<dbReference type="SMART" id="SM00318">
    <property type="entry name" value="SNc"/>
    <property type="match status" value="5"/>
</dbReference>
<dbReference type="FunFam" id="2.40.50.90:FF:000018">
    <property type="entry name" value="Ribonuclease"/>
    <property type="match status" value="1"/>
</dbReference>
<keyword evidence="9" id="KW-1185">Reference proteome</keyword>
<dbReference type="PROSITE" id="PS50830">
    <property type="entry name" value="TNASE_3"/>
    <property type="match status" value="4"/>
</dbReference>
<feature type="domain" description="Tudor" evidence="6">
    <location>
        <begin position="767"/>
        <end position="830"/>
    </location>
</feature>
<keyword evidence="3" id="KW-0677">Repeat</keyword>
<dbReference type="InterPro" id="IPR035437">
    <property type="entry name" value="SNase_OB-fold_sf"/>
</dbReference>
<comment type="function">
    <text evidence="4">Cytoprotective ribonuclease (RNase) required for resistance to abiotic stresses, acting as a positive regulator of mRNA decapping during stress.</text>
</comment>
<dbReference type="GO" id="GO:0006402">
    <property type="term" value="P:mRNA catabolic process"/>
    <property type="evidence" value="ECO:0007669"/>
    <property type="project" value="UniProtKB-UniRule"/>
</dbReference>
<dbReference type="GO" id="GO:0003723">
    <property type="term" value="F:RNA binding"/>
    <property type="evidence" value="ECO:0007669"/>
    <property type="project" value="UniProtKB-UniRule"/>
</dbReference>
<name>A0AAW1RIR6_9CHLO</name>
<dbReference type="SUPFAM" id="SSF63748">
    <property type="entry name" value="Tudor/PWWP/MBT"/>
    <property type="match status" value="1"/>
</dbReference>
<evidence type="ECO:0000256" key="5">
    <source>
        <dbReference type="SAM" id="MobiDB-lite"/>
    </source>
</evidence>
<comment type="caution">
    <text evidence="8">The sequence shown here is derived from an EMBL/GenBank/DDBJ whole genome shotgun (WGS) entry which is preliminary data.</text>
</comment>
<dbReference type="GO" id="GO:0005634">
    <property type="term" value="C:nucleus"/>
    <property type="evidence" value="ECO:0007669"/>
    <property type="project" value="TreeGrafter"/>
</dbReference>
<feature type="region of interest" description="Disordered" evidence="5">
    <location>
        <begin position="921"/>
        <end position="974"/>
    </location>
</feature>
<dbReference type="EMBL" id="JALJOS010000010">
    <property type="protein sequence ID" value="KAK9833598.1"/>
    <property type="molecule type" value="Genomic_DNA"/>
</dbReference>
<dbReference type="Gene3D" id="2.30.30.140">
    <property type="match status" value="1"/>
</dbReference>
<reference evidence="8 9" key="1">
    <citation type="journal article" date="2024" name="Nat. Commun.">
        <title>Phylogenomics reveals the evolutionary origins of lichenization in chlorophyte algae.</title>
        <authorList>
            <person name="Puginier C."/>
            <person name="Libourel C."/>
            <person name="Otte J."/>
            <person name="Skaloud P."/>
            <person name="Haon M."/>
            <person name="Grisel S."/>
            <person name="Petersen M."/>
            <person name="Berrin J.G."/>
            <person name="Delaux P.M."/>
            <person name="Dal Grande F."/>
            <person name="Keller J."/>
        </authorList>
    </citation>
    <scope>NUCLEOTIDE SEQUENCE [LARGE SCALE GENOMIC DNA]</scope>
    <source>
        <strain evidence="8 9">SAG 2145</strain>
    </source>
</reference>
<evidence type="ECO:0000313" key="8">
    <source>
        <dbReference type="EMBL" id="KAK9833598.1"/>
    </source>
</evidence>
<evidence type="ECO:0000259" key="6">
    <source>
        <dbReference type="PROSITE" id="PS50304"/>
    </source>
</evidence>
<dbReference type="Proteomes" id="UP001438707">
    <property type="component" value="Unassembled WGS sequence"/>
</dbReference>
<proteinExistence type="predicted"/>
<organism evidence="8 9">
    <name type="scientific">Apatococcus lobatus</name>
    <dbReference type="NCBI Taxonomy" id="904363"/>
    <lineage>
        <taxon>Eukaryota</taxon>
        <taxon>Viridiplantae</taxon>
        <taxon>Chlorophyta</taxon>
        <taxon>core chlorophytes</taxon>
        <taxon>Trebouxiophyceae</taxon>
        <taxon>Chlorellales</taxon>
        <taxon>Chlorellaceae</taxon>
        <taxon>Apatococcus</taxon>
    </lineage>
</organism>
<dbReference type="Gene3D" id="2.40.50.90">
    <property type="match status" value="5"/>
</dbReference>
<feature type="domain" description="TNase-like" evidence="7">
    <location>
        <begin position="552"/>
        <end position="694"/>
    </location>
</feature>
<dbReference type="Pfam" id="PF00567">
    <property type="entry name" value="TUDOR"/>
    <property type="match status" value="1"/>
</dbReference>
<dbReference type="AlphaFoldDB" id="A0AAW1RIR6"/>
<protein>
    <recommendedName>
        <fullName evidence="4">Ribonuclease</fullName>
    </recommendedName>
</protein>
<evidence type="ECO:0000256" key="1">
    <source>
        <dbReference type="ARBA" id="ARBA00004496"/>
    </source>
</evidence>
<dbReference type="GO" id="GO:0004518">
    <property type="term" value="F:nuclease activity"/>
    <property type="evidence" value="ECO:0007669"/>
    <property type="project" value="TreeGrafter"/>
</dbReference>
<dbReference type="PIRSF" id="PIRSF017179">
    <property type="entry name" value="RISC-Tudor-SN"/>
    <property type="match status" value="1"/>
</dbReference>
<dbReference type="SUPFAM" id="SSF50199">
    <property type="entry name" value="Staphylococcal nuclease"/>
    <property type="match status" value="5"/>
</dbReference>
<feature type="region of interest" description="Disordered" evidence="5">
    <location>
        <begin position="342"/>
        <end position="363"/>
    </location>
</feature>
<feature type="domain" description="TNase-like" evidence="7">
    <location>
        <begin position="4"/>
        <end position="145"/>
    </location>
</feature>
<dbReference type="PANTHER" id="PTHR12302">
    <property type="entry name" value="EBNA2 BINDING PROTEIN P100"/>
    <property type="match status" value="1"/>
</dbReference>